<dbReference type="SUPFAM" id="SSF81324">
    <property type="entry name" value="Voltage-gated potassium channels"/>
    <property type="match status" value="2"/>
</dbReference>
<feature type="compositionally biased region" description="Basic and acidic residues" evidence="8">
    <location>
        <begin position="21"/>
        <end position="41"/>
    </location>
</feature>
<feature type="region of interest" description="Disordered" evidence="8">
    <location>
        <begin position="1"/>
        <end position="41"/>
    </location>
</feature>
<reference evidence="11 12" key="1">
    <citation type="submission" date="2015-12" db="EMBL/GenBank/DDBJ databases">
        <title>Draft genome sequence of Moniliophthora roreri, the causal agent of frosty pod rot of cacao.</title>
        <authorList>
            <person name="Aime M.C."/>
            <person name="Diaz-Valderrama J.R."/>
            <person name="Kijpornyongpan T."/>
            <person name="Phillips-Mora W."/>
        </authorList>
    </citation>
    <scope>NUCLEOTIDE SEQUENCE [LARGE SCALE GENOMIC DNA]</scope>
    <source>
        <strain evidence="11 12">MCA 2952</strain>
    </source>
</reference>
<protein>
    <recommendedName>
        <fullName evidence="10">Potassium channel domain-containing protein</fullName>
    </recommendedName>
</protein>
<dbReference type="GO" id="GO:0022841">
    <property type="term" value="F:potassium ion leak channel activity"/>
    <property type="evidence" value="ECO:0007669"/>
    <property type="project" value="TreeGrafter"/>
</dbReference>
<dbReference type="GO" id="GO:0015271">
    <property type="term" value="F:outward rectifier potassium channel activity"/>
    <property type="evidence" value="ECO:0007669"/>
    <property type="project" value="TreeGrafter"/>
</dbReference>
<keyword evidence="7" id="KW-0407">Ion channel</keyword>
<gene>
    <name evidence="11" type="ORF">WG66_16735</name>
</gene>
<evidence type="ECO:0000256" key="6">
    <source>
        <dbReference type="ARBA" id="ARBA00023136"/>
    </source>
</evidence>
<evidence type="ECO:0000256" key="3">
    <source>
        <dbReference type="ARBA" id="ARBA00022692"/>
    </source>
</evidence>
<feature type="transmembrane region" description="Helical" evidence="9">
    <location>
        <begin position="228"/>
        <end position="248"/>
    </location>
</feature>
<feature type="transmembrane region" description="Helical" evidence="9">
    <location>
        <begin position="415"/>
        <end position="434"/>
    </location>
</feature>
<evidence type="ECO:0000259" key="10">
    <source>
        <dbReference type="Pfam" id="PF07885"/>
    </source>
</evidence>
<evidence type="ECO:0000256" key="9">
    <source>
        <dbReference type="SAM" id="Phobius"/>
    </source>
</evidence>
<keyword evidence="2" id="KW-0813">Transport</keyword>
<keyword evidence="5" id="KW-0406">Ion transport</keyword>
<evidence type="ECO:0000256" key="1">
    <source>
        <dbReference type="ARBA" id="ARBA00004141"/>
    </source>
</evidence>
<keyword evidence="4 9" id="KW-1133">Transmembrane helix</keyword>
<dbReference type="GO" id="GO:0005886">
    <property type="term" value="C:plasma membrane"/>
    <property type="evidence" value="ECO:0007669"/>
    <property type="project" value="TreeGrafter"/>
</dbReference>
<evidence type="ECO:0000256" key="7">
    <source>
        <dbReference type="ARBA" id="ARBA00023303"/>
    </source>
</evidence>
<feature type="transmembrane region" description="Helical" evidence="9">
    <location>
        <begin position="354"/>
        <end position="377"/>
    </location>
</feature>
<name>A0A0W0F310_MONRR</name>
<organism evidence="11 12">
    <name type="scientific">Moniliophthora roreri</name>
    <name type="common">Frosty pod rot fungus</name>
    <name type="synonym">Monilia roreri</name>
    <dbReference type="NCBI Taxonomy" id="221103"/>
    <lineage>
        <taxon>Eukaryota</taxon>
        <taxon>Fungi</taxon>
        <taxon>Dikarya</taxon>
        <taxon>Basidiomycota</taxon>
        <taxon>Agaricomycotina</taxon>
        <taxon>Agaricomycetes</taxon>
        <taxon>Agaricomycetidae</taxon>
        <taxon>Agaricales</taxon>
        <taxon>Marasmiineae</taxon>
        <taxon>Marasmiaceae</taxon>
        <taxon>Moniliophthora</taxon>
    </lineage>
</organism>
<keyword evidence="6 9" id="KW-0472">Membrane</keyword>
<feature type="domain" description="Potassium channel" evidence="10">
    <location>
        <begin position="228"/>
        <end position="296"/>
    </location>
</feature>
<evidence type="ECO:0000256" key="2">
    <source>
        <dbReference type="ARBA" id="ARBA00022448"/>
    </source>
</evidence>
<dbReference type="PANTHER" id="PTHR11003">
    <property type="entry name" value="POTASSIUM CHANNEL, SUBFAMILY K"/>
    <property type="match status" value="1"/>
</dbReference>
<evidence type="ECO:0000256" key="5">
    <source>
        <dbReference type="ARBA" id="ARBA00023065"/>
    </source>
</evidence>
<feature type="transmembrane region" description="Helical" evidence="9">
    <location>
        <begin position="383"/>
        <end position="403"/>
    </location>
</feature>
<dbReference type="eggNOG" id="KOG1418">
    <property type="taxonomic scope" value="Eukaryota"/>
</dbReference>
<dbReference type="Proteomes" id="UP000054988">
    <property type="component" value="Unassembled WGS sequence"/>
</dbReference>
<dbReference type="GO" id="GO:0030322">
    <property type="term" value="P:stabilization of membrane potential"/>
    <property type="evidence" value="ECO:0007669"/>
    <property type="project" value="TreeGrafter"/>
</dbReference>
<dbReference type="EMBL" id="LATX01002372">
    <property type="protein sequence ID" value="KTB30681.1"/>
    <property type="molecule type" value="Genomic_DNA"/>
</dbReference>
<feature type="transmembrane region" description="Helical" evidence="9">
    <location>
        <begin position="58"/>
        <end position="81"/>
    </location>
</feature>
<dbReference type="InterPro" id="IPR003280">
    <property type="entry name" value="2pore_dom_K_chnl"/>
</dbReference>
<dbReference type="InterPro" id="IPR013099">
    <property type="entry name" value="K_chnl_dom"/>
</dbReference>
<evidence type="ECO:0000256" key="4">
    <source>
        <dbReference type="ARBA" id="ARBA00022989"/>
    </source>
</evidence>
<dbReference type="Pfam" id="PF07885">
    <property type="entry name" value="Ion_trans_2"/>
    <property type="match status" value="2"/>
</dbReference>
<accession>A0A0W0F310</accession>
<dbReference type="AlphaFoldDB" id="A0A0W0F310"/>
<feature type="transmembrane region" description="Helical" evidence="9">
    <location>
        <begin position="101"/>
        <end position="125"/>
    </location>
</feature>
<evidence type="ECO:0000313" key="12">
    <source>
        <dbReference type="Proteomes" id="UP000054988"/>
    </source>
</evidence>
<evidence type="ECO:0000313" key="11">
    <source>
        <dbReference type="EMBL" id="KTB30681.1"/>
    </source>
</evidence>
<sequence>MNDPGLEEPIQKSANHVANTLEKESSKSKGAQELRKHDAETENDIEELHAESLRPTRWWLCSTVFPLIAGTLGPLANLFSVCALVQTWRIGSNGERIADPAWLIAPNIASLVFAVAANILLLLNFARRVPYLIAQPLIITFWFFSSISLVIILALAHHLLYKPERGSVTLSESYYYGLLSAILYAIISVLLTVNYFFAHPYTSFQAYQPSFDILTPSQRTLMLQTTSFTFHLALGAGVFARIEGWSFVDGVYWADYTLLTIGLGADFPLMTATARGVLIPWAVSGIIIVGLVVGSVRGLVLERGNRRVGKRAMAKSLAAWRAQATETNGDIHVDQQEFEALRAIQERATATRKYVSLGFAMLIFLIVWFGGALVFWYTEEAQAWSYPTCLYFTYVVLLTIGYGDFYPQSTAGKPFFVLWSLLAVPTMTILISNMGGTIVDWVQVGTLWLGRMTVLPERVATGRGSDVEKEMSISAQSYGDNEPLSVKLIAEIRRVSKDIGAKPPRKYEWSEWTKWMRLCSESDTERIKRNEGVVGWEPWDKDGPLFTGGTEAEWVLEKLCVKLEEVLRTGSCGG</sequence>
<feature type="transmembrane region" description="Helical" evidence="9">
    <location>
        <begin position="278"/>
        <end position="301"/>
    </location>
</feature>
<comment type="subcellular location">
    <subcellularLocation>
        <location evidence="1">Membrane</location>
        <topology evidence="1">Multi-pass membrane protein</topology>
    </subcellularLocation>
</comment>
<feature type="transmembrane region" description="Helical" evidence="9">
    <location>
        <begin position="173"/>
        <end position="197"/>
    </location>
</feature>
<feature type="domain" description="Potassium channel" evidence="10">
    <location>
        <begin position="363"/>
        <end position="438"/>
    </location>
</feature>
<keyword evidence="3 9" id="KW-0812">Transmembrane</keyword>
<dbReference type="Gene3D" id="1.10.287.70">
    <property type="match status" value="2"/>
</dbReference>
<comment type="caution">
    <text evidence="11">The sequence shown here is derived from an EMBL/GenBank/DDBJ whole genome shotgun (WGS) entry which is preliminary data.</text>
</comment>
<proteinExistence type="predicted"/>
<feature type="transmembrane region" description="Helical" evidence="9">
    <location>
        <begin position="137"/>
        <end position="161"/>
    </location>
</feature>
<dbReference type="PANTHER" id="PTHR11003:SF342">
    <property type="entry name" value="OUTWARD-RECTIFIER POTASSIUM CHANNEL TOK1"/>
    <property type="match status" value="1"/>
</dbReference>
<evidence type="ECO:0000256" key="8">
    <source>
        <dbReference type="SAM" id="MobiDB-lite"/>
    </source>
</evidence>